<dbReference type="PANTHER" id="PTHR38248">
    <property type="entry name" value="FUNK1 6"/>
    <property type="match status" value="1"/>
</dbReference>
<feature type="compositionally biased region" description="Low complexity" evidence="1">
    <location>
        <begin position="786"/>
        <end position="804"/>
    </location>
</feature>
<dbReference type="Pfam" id="PF17667">
    <property type="entry name" value="Pkinase_fungal"/>
    <property type="match status" value="1"/>
</dbReference>
<organism evidence="3 4">
    <name type="scientific">Trametes coccinea (strain BRFM310)</name>
    <name type="common">Pycnoporus coccineus</name>
    <dbReference type="NCBI Taxonomy" id="1353009"/>
    <lineage>
        <taxon>Eukaryota</taxon>
        <taxon>Fungi</taxon>
        <taxon>Dikarya</taxon>
        <taxon>Basidiomycota</taxon>
        <taxon>Agaricomycotina</taxon>
        <taxon>Agaricomycetes</taxon>
        <taxon>Polyporales</taxon>
        <taxon>Polyporaceae</taxon>
        <taxon>Trametes</taxon>
    </lineage>
</organism>
<protein>
    <recommendedName>
        <fullName evidence="2">Fungal-type protein kinase domain-containing protein</fullName>
    </recommendedName>
</protein>
<dbReference type="Gene3D" id="1.10.510.10">
    <property type="entry name" value="Transferase(Phosphotransferase) domain 1"/>
    <property type="match status" value="1"/>
</dbReference>
<dbReference type="InterPro" id="IPR011009">
    <property type="entry name" value="Kinase-like_dom_sf"/>
</dbReference>
<feature type="region of interest" description="Disordered" evidence="1">
    <location>
        <begin position="704"/>
        <end position="819"/>
    </location>
</feature>
<reference evidence="3 4" key="1">
    <citation type="journal article" date="2015" name="Biotechnol. Biofuels">
        <title>Enhanced degradation of softwood versus hardwood by the white-rot fungus Pycnoporus coccineus.</title>
        <authorList>
            <person name="Couturier M."/>
            <person name="Navarro D."/>
            <person name="Chevret D."/>
            <person name="Henrissat B."/>
            <person name="Piumi F."/>
            <person name="Ruiz-Duenas F.J."/>
            <person name="Martinez A.T."/>
            <person name="Grigoriev I.V."/>
            <person name="Riley R."/>
            <person name="Lipzen A."/>
            <person name="Berrin J.G."/>
            <person name="Master E.R."/>
            <person name="Rosso M.N."/>
        </authorList>
    </citation>
    <scope>NUCLEOTIDE SEQUENCE [LARGE SCALE GENOMIC DNA]</scope>
    <source>
        <strain evidence="3 4">BRFM310</strain>
    </source>
</reference>
<evidence type="ECO:0000313" key="3">
    <source>
        <dbReference type="EMBL" id="OSC97322.1"/>
    </source>
</evidence>
<accession>A0A1Y2IA75</accession>
<dbReference type="PANTHER" id="PTHR38248:SF2">
    <property type="entry name" value="FUNK1 11"/>
    <property type="match status" value="1"/>
</dbReference>
<gene>
    <name evidence="3" type="ORF">PYCCODRAFT_1428549</name>
</gene>
<dbReference type="EMBL" id="KZ084153">
    <property type="protein sequence ID" value="OSC97322.1"/>
    <property type="molecule type" value="Genomic_DNA"/>
</dbReference>
<evidence type="ECO:0000259" key="2">
    <source>
        <dbReference type="Pfam" id="PF17667"/>
    </source>
</evidence>
<evidence type="ECO:0000256" key="1">
    <source>
        <dbReference type="SAM" id="MobiDB-lite"/>
    </source>
</evidence>
<feature type="domain" description="Fungal-type protein kinase" evidence="2">
    <location>
        <begin position="226"/>
        <end position="589"/>
    </location>
</feature>
<dbReference type="SUPFAM" id="SSF56112">
    <property type="entry name" value="Protein kinase-like (PK-like)"/>
    <property type="match status" value="1"/>
</dbReference>
<dbReference type="OrthoDB" id="3265188at2759"/>
<keyword evidence="4" id="KW-1185">Reference proteome</keyword>
<evidence type="ECO:0000313" key="4">
    <source>
        <dbReference type="Proteomes" id="UP000193067"/>
    </source>
</evidence>
<dbReference type="Proteomes" id="UP000193067">
    <property type="component" value="Unassembled WGS sequence"/>
</dbReference>
<proteinExistence type="predicted"/>
<sequence length="819" mass="92615">MSQQPCIYNVPMALDLDLSRTAGLEPLLAMARNRGHMHDIQRCTLGPVPVLEFLELFLPQFTEDRSALLSSRNAFNSVPSHAAGVAEIYKPLTSALNRRTKFKSRCPRFIFVPTFEHSIRPLRLGYAKPHICCVKTENSVHIEKAHPGSRTEFGFAELFIHVTADPTDDVFIDPPPDSPEESIAEHEFIRNVVDDDAEVTEKEYRELEARYKTGARSHGLHVAFAVETFARQQRLFLFTISVAGSMARFYRWDRSGCVVSRSFDIRRHPDFLTEFLWRFSKLSDAGRGHDLTFRMASAAEEALFKTAVRNYLELQLDGTGDSLDKALSAHYCPGHVTVVGVTPQSSETLDETPYIVSRPVVSPLSLDGRSTRGYWAVHSASGQMGFLKDTWRTYYQEEIEGDILHRLNELGVRNVPVLAVHGDVRDNLWVSSEGGPGFQETMTNYHVRKPWASRVDGKAVNVHRRRHYRLVTHTVGQSLKMLRGTEELLHSTYDVFIAMRDALAKDSRIHRDLSVGNIILVKENDRAIRKGYLIDWDASDRVDEQGESLQAGRAGTWAFMSIRMLGSKYKDGKQVFKDDMESLIYVVLYCALFYLPHDLDPIDLASFNKDFFQHRQVAGDADFGAKGKVANAQARHMTSSIQFGSAAFKEWLDTILDYHTPRRGYIGIGEMWEPEILDGYWSRFLATHSLERNDRTVHQLFKRDRYDPDSPHSEPVPSPASQPSQHRLPLHATAGDAGRRHKRSRGADEEPAASSSRLKRARGEPLSRPSELPLRRSQRIREQRSRLQVVAAAPAPDAQGAKSAQNGPARVSSTSRRRK</sequence>
<dbReference type="AlphaFoldDB" id="A0A1Y2IA75"/>
<dbReference type="InterPro" id="IPR040976">
    <property type="entry name" value="Pkinase_fungal"/>
</dbReference>
<name>A0A1Y2IA75_TRAC3</name>